<dbReference type="GO" id="GO:0030322">
    <property type="term" value="P:stabilization of membrane potential"/>
    <property type="evidence" value="ECO:0007669"/>
    <property type="project" value="TreeGrafter"/>
</dbReference>
<dbReference type="PANTHER" id="PTHR11003">
    <property type="entry name" value="POTASSIUM CHANNEL, SUBFAMILY K"/>
    <property type="match status" value="1"/>
</dbReference>
<dbReference type="Pfam" id="PF07885">
    <property type="entry name" value="Ion_trans_2"/>
    <property type="match status" value="2"/>
</dbReference>
<dbReference type="SUPFAM" id="SSF81324">
    <property type="entry name" value="Voltage-gated potassium channels"/>
    <property type="match status" value="2"/>
</dbReference>
<feature type="compositionally biased region" description="Acidic residues" evidence="9">
    <location>
        <begin position="25"/>
        <end position="34"/>
    </location>
</feature>
<dbReference type="Proteomes" id="UP000053317">
    <property type="component" value="Unassembled WGS sequence"/>
</dbReference>
<feature type="transmembrane region" description="Helical" evidence="10">
    <location>
        <begin position="373"/>
        <end position="396"/>
    </location>
</feature>
<feature type="transmembrane region" description="Helical" evidence="10">
    <location>
        <begin position="434"/>
        <end position="454"/>
    </location>
</feature>
<comment type="similarity">
    <text evidence="8">Belongs to the two pore domain potassium channel (TC 1.A.1.8) family.</text>
</comment>
<dbReference type="InterPro" id="IPR013099">
    <property type="entry name" value="K_chnl_dom"/>
</dbReference>
<evidence type="ECO:0000256" key="9">
    <source>
        <dbReference type="SAM" id="MobiDB-lite"/>
    </source>
</evidence>
<evidence type="ECO:0000256" key="2">
    <source>
        <dbReference type="ARBA" id="ARBA00022448"/>
    </source>
</evidence>
<keyword evidence="3 8" id="KW-0812">Transmembrane</keyword>
<feature type="transmembrane region" description="Helical" evidence="10">
    <location>
        <begin position="211"/>
        <end position="230"/>
    </location>
</feature>
<keyword evidence="13" id="KW-1185">Reference proteome</keyword>
<dbReference type="FunFam" id="1.10.287.70:FF:000182">
    <property type="entry name" value="Outward-rectifier potassium channel TOK1"/>
    <property type="match status" value="1"/>
</dbReference>
<evidence type="ECO:0000256" key="6">
    <source>
        <dbReference type="ARBA" id="ARBA00023136"/>
    </source>
</evidence>
<feature type="region of interest" description="Disordered" evidence="9">
    <location>
        <begin position="634"/>
        <end position="686"/>
    </location>
</feature>
<evidence type="ECO:0000256" key="1">
    <source>
        <dbReference type="ARBA" id="ARBA00004141"/>
    </source>
</evidence>
<feature type="compositionally biased region" description="Basic and acidic residues" evidence="9">
    <location>
        <begin position="565"/>
        <end position="591"/>
    </location>
</feature>
<evidence type="ECO:0000256" key="7">
    <source>
        <dbReference type="ARBA" id="ARBA00023303"/>
    </source>
</evidence>
<keyword evidence="7 8" id="KW-0407">Ion channel</keyword>
<feature type="region of interest" description="Disordered" evidence="9">
    <location>
        <begin position="514"/>
        <end position="591"/>
    </location>
</feature>
<feature type="compositionally biased region" description="Basic and acidic residues" evidence="9">
    <location>
        <begin position="705"/>
        <end position="736"/>
    </location>
</feature>
<evidence type="ECO:0000259" key="11">
    <source>
        <dbReference type="Pfam" id="PF07885"/>
    </source>
</evidence>
<dbReference type="FunFam" id="1.10.287.70:FF:000170">
    <property type="entry name" value="Outward-rectifier potassium channel TOK1"/>
    <property type="match status" value="1"/>
</dbReference>
<evidence type="ECO:0000256" key="4">
    <source>
        <dbReference type="ARBA" id="ARBA00022989"/>
    </source>
</evidence>
<reference evidence="12 13" key="2">
    <citation type="submission" date="2015-05" db="EMBL/GenBank/DDBJ databases">
        <authorList>
            <person name="Morales-Cruz A."/>
            <person name="Amrine K.C."/>
            <person name="Cantu D."/>
        </authorList>
    </citation>
    <scope>NUCLEOTIDE SEQUENCE [LARGE SCALE GENOMIC DNA]</scope>
    <source>
        <strain evidence="12">UCRPC4</strain>
    </source>
</reference>
<feature type="transmembrane region" description="Helical" evidence="10">
    <location>
        <begin position="131"/>
        <end position="156"/>
    </location>
</feature>
<dbReference type="InterPro" id="IPR003280">
    <property type="entry name" value="2pore_dom_K_chnl"/>
</dbReference>
<evidence type="ECO:0000256" key="5">
    <source>
        <dbReference type="ARBA" id="ARBA00023065"/>
    </source>
</evidence>
<feature type="domain" description="Potassium channel" evidence="11">
    <location>
        <begin position="383"/>
        <end position="458"/>
    </location>
</feature>
<proteinExistence type="inferred from homology"/>
<dbReference type="GO" id="GO:0022841">
    <property type="term" value="F:potassium ion leak channel activity"/>
    <property type="evidence" value="ECO:0007669"/>
    <property type="project" value="TreeGrafter"/>
</dbReference>
<feature type="transmembrane region" description="Helical" evidence="10">
    <location>
        <begin position="266"/>
        <end position="289"/>
    </location>
</feature>
<dbReference type="AlphaFoldDB" id="A0A0G2GXH0"/>
<organism evidence="12 13">
    <name type="scientific">Phaeomoniella chlamydospora</name>
    <name type="common">Phaeoacremonium chlamydosporum</name>
    <dbReference type="NCBI Taxonomy" id="158046"/>
    <lineage>
        <taxon>Eukaryota</taxon>
        <taxon>Fungi</taxon>
        <taxon>Dikarya</taxon>
        <taxon>Ascomycota</taxon>
        <taxon>Pezizomycotina</taxon>
        <taxon>Eurotiomycetes</taxon>
        <taxon>Chaetothyriomycetidae</taxon>
        <taxon>Phaeomoniellales</taxon>
        <taxon>Phaeomoniellaceae</taxon>
        <taxon>Phaeomoniella</taxon>
    </lineage>
</organism>
<name>A0A0G2GXH0_PHACM</name>
<protein>
    <submittedName>
        <fullName evidence="12">Putative potassium channel</fullName>
    </submittedName>
</protein>
<dbReference type="Gene3D" id="1.10.287.70">
    <property type="match status" value="2"/>
</dbReference>
<comment type="caution">
    <text evidence="12">The sequence shown here is derived from an EMBL/GenBank/DDBJ whole genome shotgun (WGS) entry which is preliminary data.</text>
</comment>
<evidence type="ECO:0000313" key="13">
    <source>
        <dbReference type="Proteomes" id="UP000053317"/>
    </source>
</evidence>
<keyword evidence="2 8" id="KW-0813">Transport</keyword>
<dbReference type="GO" id="GO:0015271">
    <property type="term" value="F:outward rectifier potassium channel activity"/>
    <property type="evidence" value="ECO:0007669"/>
    <property type="project" value="TreeGrafter"/>
</dbReference>
<keyword evidence="4 10" id="KW-1133">Transmembrane helix</keyword>
<dbReference type="PANTHER" id="PTHR11003:SF301">
    <property type="entry name" value="POTASSIUM CHANNEL PROTEIN"/>
    <property type="match status" value="1"/>
</dbReference>
<feature type="region of interest" description="Disordered" evidence="9">
    <location>
        <begin position="1"/>
        <end position="34"/>
    </location>
</feature>
<feature type="transmembrane region" description="Helical" evidence="10">
    <location>
        <begin position="237"/>
        <end position="254"/>
    </location>
</feature>
<feature type="transmembrane region" description="Helical" evidence="10">
    <location>
        <begin position="402"/>
        <end position="422"/>
    </location>
</feature>
<dbReference type="EMBL" id="LCWF01000086">
    <property type="protein sequence ID" value="KKY21340.1"/>
    <property type="molecule type" value="Genomic_DNA"/>
</dbReference>
<keyword evidence="5 8" id="KW-0406">Ion transport</keyword>
<feature type="transmembrane region" description="Helical" evidence="10">
    <location>
        <begin position="45"/>
        <end position="66"/>
    </location>
</feature>
<feature type="region of interest" description="Disordered" evidence="9">
    <location>
        <begin position="705"/>
        <end position="746"/>
    </location>
</feature>
<reference evidence="12 13" key="1">
    <citation type="submission" date="2015-05" db="EMBL/GenBank/DDBJ databases">
        <title>Distinctive expansion of gene families associated with plant cell wall degradation and secondary metabolism in the genomes of grapevine trunk pathogens.</title>
        <authorList>
            <person name="Lawrence D.P."/>
            <person name="Travadon R."/>
            <person name="Rolshausen P.E."/>
            <person name="Baumgartner K."/>
        </authorList>
    </citation>
    <scope>NUCLEOTIDE SEQUENCE [LARGE SCALE GENOMIC DNA]</scope>
    <source>
        <strain evidence="12">UCRPC4</strain>
    </source>
</reference>
<evidence type="ECO:0000256" key="3">
    <source>
        <dbReference type="ARBA" id="ARBA00022692"/>
    </source>
</evidence>
<keyword evidence="6 10" id="KW-0472">Membrane</keyword>
<feature type="transmembrane region" description="Helical" evidence="10">
    <location>
        <begin position="96"/>
        <end position="119"/>
    </location>
</feature>
<dbReference type="PRINTS" id="PR01333">
    <property type="entry name" value="2POREKCHANEL"/>
</dbReference>
<sequence length="746" mass="84088">MNDPGLDGPVGSMGQEVDNVKDRPDDDSDLDEEEEERSYLLPTRYWIASTAIPLIAGTFGPMANAFNICAIIQNWRVSVPAGGTEEHGIAIADPQWALAINGLSLASALIANMALLFNMARRIPFSVAQPITILGFYAASFLLIAIISIFGGGYLEAPRVKVQALTQAYYYATYAAGLYFIIASLMIFNVWGAYRGHYGREFKLTVSQRTLMLQTISYLTWLLLGALVFSKLEKWQYLDAVYFANFTLLTVGIGDYSPSTHAGRSFLFPYAVGGIVILGLVVGSVRSLVLDRGKEKMDARNFEKTRKAVLKRLTKEDRNPLKRGQALATNLRRRHPTFTLDPKYDSNDELQRRKAEFHIMRDIQRMSAVQRKWMSLVISGSCWFILWFIGALIFYRCEYTQQWTYFGALYFAYTSLLTIGYGDFSPMSNSGKSFFVFWSLLAIPTLTILISNMGDTVVQGIKDATLVLGELTVLPGQKGTYRDRIRVGISKFTGGRYDVGTGGQALGKRIDDREQKMQVEDRGVEERPPGLNYEQGRPGEGHNQEKHHHFHRHHRGADNSMVERLAGDMELSERKQEDEAHQRGDDVGEDEHHHRYLLIREIRKVYTQVGSNPPKKYDYEEWRHFLRLLGEDETDPSLHRKAPIQAPKTADNEKPEIEGALASTGDPESDSTPRSWSWIGNRSPLMGNKDEAEWVLERLVGKLEGELRMVSRASRQEKNRKETGDRVESRGSDTNHEGSSGTVGPN</sequence>
<feature type="transmembrane region" description="Helical" evidence="10">
    <location>
        <begin position="168"/>
        <end position="191"/>
    </location>
</feature>
<evidence type="ECO:0000313" key="12">
    <source>
        <dbReference type="EMBL" id="KKY21340.1"/>
    </source>
</evidence>
<gene>
    <name evidence="12" type="ORF">UCRPC4_g03776</name>
</gene>
<feature type="compositionally biased region" description="Basic and acidic residues" evidence="9">
    <location>
        <begin position="514"/>
        <end position="528"/>
    </location>
</feature>
<evidence type="ECO:0000256" key="10">
    <source>
        <dbReference type="SAM" id="Phobius"/>
    </source>
</evidence>
<feature type="domain" description="Potassium channel" evidence="11">
    <location>
        <begin position="219"/>
        <end position="288"/>
    </location>
</feature>
<dbReference type="GO" id="GO:0005886">
    <property type="term" value="C:plasma membrane"/>
    <property type="evidence" value="ECO:0007669"/>
    <property type="project" value="TreeGrafter"/>
</dbReference>
<accession>A0A0G2GXH0</accession>
<feature type="compositionally biased region" description="Polar residues" evidence="9">
    <location>
        <begin position="670"/>
        <end position="680"/>
    </location>
</feature>
<comment type="subcellular location">
    <subcellularLocation>
        <location evidence="1">Membrane</location>
        <topology evidence="1">Multi-pass membrane protein</topology>
    </subcellularLocation>
</comment>
<feature type="compositionally biased region" description="Basic residues" evidence="9">
    <location>
        <begin position="545"/>
        <end position="555"/>
    </location>
</feature>
<evidence type="ECO:0000256" key="8">
    <source>
        <dbReference type="RuleBase" id="RU003857"/>
    </source>
</evidence>
<dbReference type="OrthoDB" id="297496at2759"/>
<feature type="compositionally biased region" description="Polar residues" evidence="9">
    <location>
        <begin position="737"/>
        <end position="746"/>
    </location>
</feature>